<dbReference type="Gene3D" id="3.90.550.10">
    <property type="entry name" value="Spore Coat Polysaccharide Biosynthesis Protein SpsA, Chain A"/>
    <property type="match status" value="1"/>
</dbReference>
<dbReference type="PANTHER" id="PTHR43685">
    <property type="entry name" value="GLYCOSYLTRANSFERASE"/>
    <property type="match status" value="1"/>
</dbReference>
<evidence type="ECO:0000259" key="1">
    <source>
        <dbReference type="Pfam" id="PF00535"/>
    </source>
</evidence>
<dbReference type="AlphaFoldDB" id="A0A6C0L7T3"/>
<evidence type="ECO:0000313" key="2">
    <source>
        <dbReference type="EMBL" id="QHU27019.1"/>
    </source>
</evidence>
<accession>A0A6C0L7T3</accession>
<name>A0A6C0L7T3_9ZZZZ</name>
<dbReference type="SUPFAM" id="SSF53448">
    <property type="entry name" value="Nucleotide-diphospho-sugar transferases"/>
    <property type="match status" value="2"/>
</dbReference>
<feature type="domain" description="Glycosyltransferase 2-like" evidence="1">
    <location>
        <begin position="114"/>
        <end position="235"/>
    </location>
</feature>
<dbReference type="InterPro" id="IPR050834">
    <property type="entry name" value="Glycosyltransf_2"/>
</dbReference>
<dbReference type="Pfam" id="PF00535">
    <property type="entry name" value="Glycos_transf_2"/>
    <property type="match status" value="1"/>
</dbReference>
<organism evidence="2">
    <name type="scientific">viral metagenome</name>
    <dbReference type="NCBI Taxonomy" id="1070528"/>
    <lineage>
        <taxon>unclassified sequences</taxon>
        <taxon>metagenomes</taxon>
        <taxon>organismal metagenomes</taxon>
    </lineage>
</organism>
<proteinExistence type="predicted"/>
<dbReference type="PANTHER" id="PTHR43685:SF2">
    <property type="entry name" value="GLYCOSYLTRANSFERASE 2-LIKE DOMAIN-CONTAINING PROTEIN"/>
    <property type="match status" value="1"/>
</dbReference>
<dbReference type="InterPro" id="IPR001173">
    <property type="entry name" value="Glyco_trans_2-like"/>
</dbReference>
<reference evidence="2" key="1">
    <citation type="journal article" date="2020" name="Nature">
        <title>Giant virus diversity and host interactions through global metagenomics.</title>
        <authorList>
            <person name="Schulz F."/>
            <person name="Roux S."/>
            <person name="Paez-Espino D."/>
            <person name="Jungbluth S."/>
            <person name="Walsh D.A."/>
            <person name="Denef V.J."/>
            <person name="McMahon K.D."/>
            <person name="Konstantinidis K.T."/>
            <person name="Eloe-Fadrosh E.A."/>
            <person name="Kyrpides N.C."/>
            <person name="Woyke T."/>
        </authorList>
    </citation>
    <scope>NUCLEOTIDE SEQUENCE</scope>
    <source>
        <strain evidence="2">GVMAG-M-3300027759-42</strain>
    </source>
</reference>
<dbReference type="InterPro" id="IPR029044">
    <property type="entry name" value="Nucleotide-diphossugar_trans"/>
</dbReference>
<sequence length="700" mass="82703">MKYPITLLFRYDNHSRIDGFIDQNKDKMNFSVTITNDSNDLNKMFDSNNHLLITFGPSDKEYAPVIDAILPQRMRKRWIHFNDIPDINTLNQVLNTCYMNIITCDATLTRPIFSLFTTCYNSYDKIFRAYNSIKEQTLKDWEWVILDDSPEDDHFNFLKTIFKNDKRIRLYNRCENSGSIGNVKNEAVMLCRGEYVIEMDHDDEILPDCLLDAANVFDNDTDIGFVYMDFVNIYENGANFSYGDFFGLGYSGYYCQKHNNQWVNVAISPNINNVSLSHIVAIPNHPRIWRKSTLIDMGNYSEHLPVSDDYELILRTAVNTKIAKIPKLGYVQYMNNNNNNFSLIRNGEINRLCKQHLYPQCYEKYKINDKMKSMDAYEDPIHITNCSQIWKRKNYEYKYCNQIINVNHKKQYCIIGLDAFRKNKDMLIELYGDSSNDFLLLDNKHDIGELSRELDYLQLDKMKCYFLKDNSEEELIQYFHLIYKSCDDFSIIKSTNERKEKSNKNQNNPHNKLTIITPCIRPENLIKIKESIDFDYVNEWIIVYDGTKIASLPNTIEKHDKIKEHIFRGEGISGNPQRNFALELIESFDTYLYFLDDDNIIHPELYELLDTIESGKMYTFDQSRPKNVYPYKTFLPGNNIELFNIDTAMFLIDFNLCKDIRWIPDKYNADGHYIKECYEANKDNWVYVNKTMAYYNRLVL</sequence>
<dbReference type="EMBL" id="MN740448">
    <property type="protein sequence ID" value="QHU27019.1"/>
    <property type="molecule type" value="Genomic_DNA"/>
</dbReference>
<protein>
    <recommendedName>
        <fullName evidence="1">Glycosyltransferase 2-like domain-containing protein</fullName>
    </recommendedName>
</protein>